<reference evidence="3" key="1">
    <citation type="journal article" date="2019" name="Int. J. Syst. Evol. Microbiol.">
        <title>The Global Catalogue of Microorganisms (GCM) 10K type strain sequencing project: providing services to taxonomists for standard genome sequencing and annotation.</title>
        <authorList>
            <consortium name="The Broad Institute Genomics Platform"/>
            <consortium name="The Broad Institute Genome Sequencing Center for Infectious Disease"/>
            <person name="Wu L."/>
            <person name="Ma J."/>
        </authorList>
    </citation>
    <scope>NUCLEOTIDE SEQUENCE [LARGE SCALE GENOMIC DNA]</scope>
    <source>
        <strain evidence="3">CECT 8288</strain>
    </source>
</reference>
<dbReference type="Gene3D" id="2.60.40.1890">
    <property type="entry name" value="PCu(A)C copper chaperone"/>
    <property type="match status" value="1"/>
</dbReference>
<protein>
    <submittedName>
        <fullName evidence="2">Copper chaperone PCu(A)C</fullName>
    </submittedName>
</protein>
<accession>A0ABV7WYS0</accession>
<evidence type="ECO:0000313" key="2">
    <source>
        <dbReference type="EMBL" id="MFC3703030.1"/>
    </source>
</evidence>
<sequence length="153" mass="16534">MKFLHSLLVAAFCLSSVGLWAHGSTQHAIAVESAWARASAPGAPSAGFMVLHNHSNDDDILLSVSGDFAKKLEVHQSFEDNGIMRMEHQKKGVVIPANGMVTFAPGGYHLMFMGLSKNFEVGEAYSVTLTFEHAGDITVQLEVMQGNNMSMSH</sequence>
<feature type="chain" id="PRO_5047499751" evidence="1">
    <location>
        <begin position="22"/>
        <end position="153"/>
    </location>
</feature>
<organism evidence="2 3">
    <name type="scientific">Reinekea marina</name>
    <dbReference type="NCBI Taxonomy" id="1310421"/>
    <lineage>
        <taxon>Bacteria</taxon>
        <taxon>Pseudomonadati</taxon>
        <taxon>Pseudomonadota</taxon>
        <taxon>Gammaproteobacteria</taxon>
        <taxon>Oceanospirillales</taxon>
        <taxon>Saccharospirillaceae</taxon>
        <taxon>Reinekea</taxon>
    </lineage>
</organism>
<dbReference type="SUPFAM" id="SSF110087">
    <property type="entry name" value="DR1885-like metal-binding protein"/>
    <property type="match status" value="1"/>
</dbReference>
<keyword evidence="1" id="KW-0732">Signal</keyword>
<gene>
    <name evidence="2" type="ORF">ACFOND_15470</name>
</gene>
<dbReference type="InterPro" id="IPR058248">
    <property type="entry name" value="Lxx211020-like"/>
</dbReference>
<feature type="signal peptide" evidence="1">
    <location>
        <begin position="1"/>
        <end position="21"/>
    </location>
</feature>
<dbReference type="RefSeq" id="WP_290280104.1">
    <property type="nucleotide sequence ID" value="NZ_JAUFQI010000001.1"/>
</dbReference>
<dbReference type="Pfam" id="PF04314">
    <property type="entry name" value="PCuAC"/>
    <property type="match status" value="1"/>
</dbReference>
<dbReference type="PANTHER" id="PTHR36302:SF1">
    <property type="entry name" value="COPPER CHAPERONE PCU(A)C"/>
    <property type="match status" value="1"/>
</dbReference>
<evidence type="ECO:0000313" key="3">
    <source>
        <dbReference type="Proteomes" id="UP001595710"/>
    </source>
</evidence>
<evidence type="ECO:0000256" key="1">
    <source>
        <dbReference type="SAM" id="SignalP"/>
    </source>
</evidence>
<dbReference type="PANTHER" id="PTHR36302">
    <property type="entry name" value="BLR7088 PROTEIN"/>
    <property type="match status" value="1"/>
</dbReference>
<comment type="caution">
    <text evidence="2">The sequence shown here is derived from an EMBL/GenBank/DDBJ whole genome shotgun (WGS) entry which is preliminary data.</text>
</comment>
<proteinExistence type="predicted"/>
<name>A0ABV7WYS0_9GAMM</name>
<keyword evidence="3" id="KW-1185">Reference proteome</keyword>
<dbReference type="Proteomes" id="UP001595710">
    <property type="component" value="Unassembled WGS sequence"/>
</dbReference>
<dbReference type="EMBL" id="JBHRYN010000069">
    <property type="protein sequence ID" value="MFC3703030.1"/>
    <property type="molecule type" value="Genomic_DNA"/>
</dbReference>
<dbReference type="InterPro" id="IPR007410">
    <property type="entry name" value="LpqE-like"/>
</dbReference>
<dbReference type="InterPro" id="IPR036182">
    <property type="entry name" value="PCuAC_sf"/>
</dbReference>